<comment type="caution">
    <text evidence="2">The sequence shown here is derived from an EMBL/GenBank/DDBJ whole genome shotgun (WGS) entry which is preliminary data.</text>
</comment>
<name>A0AAV5B0R2_9FLAO</name>
<feature type="chain" id="PRO_5043495523" evidence="1">
    <location>
        <begin position="25"/>
        <end position="339"/>
    </location>
</feature>
<evidence type="ECO:0000313" key="3">
    <source>
        <dbReference type="EMBL" id="GJM54167.1"/>
    </source>
</evidence>
<dbReference type="AlphaFoldDB" id="A0AAV5B0R2"/>
<protein>
    <submittedName>
        <fullName evidence="2">Uncharacterized protein</fullName>
    </submittedName>
</protein>
<dbReference type="RefSeq" id="WP_264847714.1">
    <property type="nucleotide sequence ID" value="NZ_BPMA01000068.1"/>
</dbReference>
<proteinExistence type="predicted"/>
<keyword evidence="1" id="KW-0732">Signal</keyword>
<gene>
    <name evidence="2" type="ORF">RCZ15_25980</name>
    <name evidence="3" type="ORF">RCZ16_24830</name>
</gene>
<keyword evidence="5" id="KW-1185">Reference proteome</keyword>
<evidence type="ECO:0000256" key="1">
    <source>
        <dbReference type="SAM" id="SignalP"/>
    </source>
</evidence>
<reference evidence="2 5" key="1">
    <citation type="submission" date="2021-11" db="EMBL/GenBank/DDBJ databases">
        <title>Draft genome sequence of Capnocytophaga sp. strain KC07075 isolated from cat oral cavity.</title>
        <authorList>
            <person name="Suzuki M."/>
            <person name="Imaoka K."/>
            <person name="Kimura M."/>
            <person name="Morikawa S."/>
            <person name="Maeda K."/>
        </authorList>
    </citation>
    <scope>NUCLEOTIDE SEQUENCE</scope>
    <source>
        <strain evidence="2">KC07075</strain>
        <strain evidence="3 5">KC07079</strain>
    </source>
</reference>
<organism evidence="2 4">
    <name type="scientific">Capnocytophaga catalasegens</name>
    <dbReference type="NCBI Taxonomy" id="1004260"/>
    <lineage>
        <taxon>Bacteria</taxon>
        <taxon>Pseudomonadati</taxon>
        <taxon>Bacteroidota</taxon>
        <taxon>Flavobacteriia</taxon>
        <taxon>Flavobacteriales</taxon>
        <taxon>Flavobacteriaceae</taxon>
        <taxon>Capnocytophaga</taxon>
    </lineage>
</organism>
<dbReference type="EMBL" id="BQKA01000079">
    <property type="protein sequence ID" value="GJM51625.1"/>
    <property type="molecule type" value="Genomic_DNA"/>
</dbReference>
<dbReference type="Proteomes" id="UP001208692">
    <property type="component" value="Unassembled WGS sequence"/>
</dbReference>
<evidence type="ECO:0000313" key="2">
    <source>
        <dbReference type="EMBL" id="GJM51625.1"/>
    </source>
</evidence>
<dbReference type="Proteomes" id="UP001207736">
    <property type="component" value="Unassembled WGS sequence"/>
</dbReference>
<feature type="signal peptide" evidence="1">
    <location>
        <begin position="1"/>
        <end position="24"/>
    </location>
</feature>
<dbReference type="EMBL" id="BQKB01000064">
    <property type="protein sequence ID" value="GJM54167.1"/>
    <property type="molecule type" value="Genomic_DNA"/>
</dbReference>
<accession>A0AAV5B0R2</accession>
<dbReference type="PROSITE" id="PS51257">
    <property type="entry name" value="PROKAR_LIPOPROTEIN"/>
    <property type="match status" value="1"/>
</dbReference>
<evidence type="ECO:0000313" key="5">
    <source>
        <dbReference type="Proteomes" id="UP001208692"/>
    </source>
</evidence>
<evidence type="ECO:0000313" key="4">
    <source>
        <dbReference type="Proteomes" id="UP001207736"/>
    </source>
</evidence>
<sequence length="339" mass="37089">MRKIVVTLKIVTMFLVTLALGACSKDSENNTEGYYLRATIDGLKSEAITHYATIGEAGNNATLFLYGRWGDNRANGIDIQHFQFPKATGEYVINSAENIVKASYKNNIAQYGNSTGKLIIESITDTTVKGTFGFVATQDSKQITITEGAFFLPLQKIGKENAPNVSVEVQSILSEIKSETLAQLKATGMEIHEGNTPPNVEGIYLSSPHILMKAHVGDYYQVGHRWPDYKYRISIQQNGYAVLDYKASDANASGQAVYVTGSGNKFTLYARVSGVEKGIQKMNITVLSGEITPEGIQNFKSSYVLTYKEGDTSNRVLMPVGASRVSGDQDKLAKKVDTY</sequence>